<dbReference type="SUPFAM" id="SSF50729">
    <property type="entry name" value="PH domain-like"/>
    <property type="match status" value="1"/>
</dbReference>
<dbReference type="InterPro" id="IPR019411">
    <property type="entry name" value="MMM1_dom"/>
</dbReference>
<dbReference type="PANTHER" id="PTHR13466:SF19">
    <property type="entry name" value="NUCLEUS-VACUOLE JUNCTION PROTEIN 2"/>
    <property type="match status" value="1"/>
</dbReference>
<dbReference type="Pfam" id="PF10296">
    <property type="entry name" value="MMM1"/>
    <property type="match status" value="1"/>
</dbReference>
<sequence length="1326" mass="139123">MWPWIVVGQQELSVPPKRRFEVPWASTASASVGKAASVADSIKTAYSVSRSVGSFLVSRFMGEQVPVPANVLSAQPDAPAGGEAAGLAAAAAASEPPACRWRNVYAVLRNRSLLLYTDEDQTECAEIVLLHQYRVSMFPIHTPDSEMYLRTNPIALIPRASAHGRSLASRRVGGVGATVASTSSLVQSLAAATGIGGPGAAALANPLEQELFLYAPTGSDKEDWFFMLRRASKLPSQADSAALSTGHPSADPTRAYIEAMEKLISNTRAGVDAPANAGAARSSSSKSGSERHRRDRSGKHRSHAVPASPADQASTAWLNALVGRAFVAVHANPYIKDWVIHRLMRRAPHAVQPNSFLGDIVIQDLHVGNSLPVLSNPRLLDISVNGDMNIEVDIDYTGGVRVEAATVANLSVAALDAYMKPITVPIVVAVTIKRFSARVLLKIKPFWETNRVWFGFYRQPELKLELEVEPIISNKLIKIQMVNQVIERRIKQALEESVMLPNMDDLSFWPFEDIIGSFPYGFDSDSDSEFEGDDYDVDGDDGVDALHAGVHESAPLLHPHGASANQAVLAETTAQRESSASAPAAAEASAGSLRQRRPSEPRRVQPGPNNLNLRADSAVLSPVSMASVPAHVPAPSAAMHPLSQSFHSRSGSASQSESSGSVPVPSSANTARPPSLAAPSTPRAPRSPALMLPVAAAAASEVEPTLDHESTPRAGRLGVQHLEPDPAVPSLTVSEPTPETPDVSGDSTSAAPPPPAAQVYLEYLGSAAFSLGAKARQFHLDTAASFVVSSVTTITTPAVSYARQTSTAYKNYIKSTAAMLGLKAIDRLGLTPDHRLNGAEGVESSGIDPASPDMAGQSSGSSTPPGSAARRESSSSMQSLATSGMPPASASSLSESPRSSNNLSRASNSSLSAASAGALAEDPAPPRSVTGLLATGASIAQGPAAHGPSPSPVPLRQPSQPPQQQPLRKKSSRVFSLLGVNITTSAPRPPPIDFEDAASPTSVMTSGSRSIRHKRSRGGLMAGAAGLNSSTSSLAASTSSSAAAAPPSLRHRTSRDSGHLSWASSRDCLQSTSSHADASLDAASEVSGISAAQSMASASSAASASSLHRKRDDRSQAAAVDSSKPMLLSRFGEELRRANLPYSVYTGPDSEAIEESPQEHLLPAAASGRSPSPRAVSPATPPSPKGPKMRRSSTYLSVVGASSAVAAVEALSMRDQVYSVSAMHPHVQQQQQQPPQRKLRHRHSHQPQRLRHDGADWASANGSVDPRTLRHHMSASLQAATTPRAAARGLRSPTSSSSIAGMSSDEGGPTPVQRSPLLHRANSRPF</sequence>
<proteinExistence type="predicted"/>
<feature type="compositionally biased region" description="Low complexity" evidence="9">
    <location>
        <begin position="855"/>
        <end position="868"/>
    </location>
</feature>
<evidence type="ECO:0000256" key="4">
    <source>
        <dbReference type="ARBA" id="ARBA00022824"/>
    </source>
</evidence>
<dbReference type="CDD" id="cd21675">
    <property type="entry name" value="SMP_TEX2"/>
    <property type="match status" value="1"/>
</dbReference>
<comment type="caution">
    <text evidence="11">The sequence shown here is derived from an EMBL/GenBank/DDBJ whole genome shotgun (WGS) entry which is preliminary data.</text>
</comment>
<accession>A0ABR4N648</accession>
<keyword evidence="2" id="KW-0813">Transport</keyword>
<protein>
    <recommendedName>
        <fullName evidence="10">SMP-LTD domain-containing protein</fullName>
    </recommendedName>
</protein>
<feature type="region of interest" description="Disordered" evidence="9">
    <location>
        <begin position="570"/>
        <end position="614"/>
    </location>
</feature>
<feature type="compositionally biased region" description="Polar residues" evidence="9">
    <location>
        <begin position="1292"/>
        <end position="1301"/>
    </location>
</feature>
<feature type="compositionally biased region" description="Low complexity" evidence="9">
    <location>
        <begin position="270"/>
        <end position="287"/>
    </location>
</feature>
<evidence type="ECO:0000259" key="10">
    <source>
        <dbReference type="PROSITE" id="PS51847"/>
    </source>
</evidence>
<evidence type="ECO:0000256" key="1">
    <source>
        <dbReference type="ARBA" id="ARBA00004586"/>
    </source>
</evidence>
<evidence type="ECO:0000256" key="5">
    <source>
        <dbReference type="ARBA" id="ARBA00022989"/>
    </source>
</evidence>
<evidence type="ECO:0000256" key="8">
    <source>
        <dbReference type="ARBA" id="ARBA00023136"/>
    </source>
</evidence>
<keyword evidence="4" id="KW-0256">Endoplasmic reticulum</keyword>
<evidence type="ECO:0000256" key="3">
    <source>
        <dbReference type="ARBA" id="ARBA00022692"/>
    </source>
</evidence>
<feature type="region of interest" description="Disordered" evidence="9">
    <location>
        <begin position="1103"/>
        <end position="1122"/>
    </location>
</feature>
<comment type="subcellular location">
    <subcellularLocation>
        <location evidence="1">Endoplasmic reticulum membrane</location>
    </subcellularLocation>
</comment>
<feature type="region of interest" description="Disordered" evidence="9">
    <location>
        <begin position="940"/>
        <end position="1063"/>
    </location>
</feature>
<feature type="compositionally biased region" description="Low complexity" evidence="9">
    <location>
        <begin position="1164"/>
        <end position="1178"/>
    </location>
</feature>
<evidence type="ECO:0000256" key="2">
    <source>
        <dbReference type="ARBA" id="ARBA00022448"/>
    </source>
</evidence>
<feature type="compositionally biased region" description="Pro residues" evidence="9">
    <location>
        <begin position="949"/>
        <end position="964"/>
    </location>
</feature>
<dbReference type="EMBL" id="JADGIZ020000028">
    <property type="protein sequence ID" value="KAL2915008.1"/>
    <property type="molecule type" value="Genomic_DNA"/>
</dbReference>
<dbReference type="PROSITE" id="PS51847">
    <property type="entry name" value="SMP"/>
    <property type="match status" value="1"/>
</dbReference>
<dbReference type="InterPro" id="IPR031468">
    <property type="entry name" value="SMP_LBD"/>
</dbReference>
<feature type="region of interest" description="Disordered" evidence="9">
    <location>
        <begin position="836"/>
        <end position="908"/>
    </location>
</feature>
<dbReference type="InterPro" id="IPR011993">
    <property type="entry name" value="PH-like_dom_sf"/>
</dbReference>
<feature type="region of interest" description="Disordered" evidence="9">
    <location>
        <begin position="1164"/>
        <end position="1192"/>
    </location>
</feature>
<feature type="compositionally biased region" description="Low complexity" evidence="9">
    <location>
        <begin position="887"/>
        <end position="908"/>
    </location>
</feature>
<feature type="compositionally biased region" description="Polar residues" evidence="9">
    <location>
        <begin position="999"/>
        <end position="1009"/>
    </location>
</feature>
<evidence type="ECO:0000256" key="9">
    <source>
        <dbReference type="SAM" id="MobiDB-lite"/>
    </source>
</evidence>
<keyword evidence="7" id="KW-0446">Lipid-binding</keyword>
<feature type="compositionally biased region" description="Low complexity" evidence="9">
    <location>
        <begin position="578"/>
        <end position="592"/>
    </location>
</feature>
<feature type="region of interest" description="Disordered" evidence="9">
    <location>
        <begin position="635"/>
        <end position="687"/>
    </location>
</feature>
<reference evidence="11 12" key="1">
    <citation type="submission" date="2023-09" db="EMBL/GenBank/DDBJ databases">
        <title>Pangenome analysis of Batrachochytrium dendrobatidis and related Chytrids.</title>
        <authorList>
            <person name="Yacoub M.N."/>
            <person name="Stajich J.E."/>
            <person name="James T.Y."/>
        </authorList>
    </citation>
    <scope>NUCLEOTIDE SEQUENCE [LARGE SCALE GENOMIC DNA]</scope>
    <source>
        <strain evidence="11 12">JEL0888</strain>
    </source>
</reference>
<keyword evidence="3" id="KW-0812">Transmembrane</keyword>
<dbReference type="PANTHER" id="PTHR13466">
    <property type="entry name" value="TEX2 PROTEIN-RELATED"/>
    <property type="match status" value="1"/>
</dbReference>
<keyword evidence="5" id="KW-1133">Transmembrane helix</keyword>
<feature type="domain" description="SMP-LTD" evidence="10">
    <location>
        <begin position="311"/>
        <end position="509"/>
    </location>
</feature>
<evidence type="ECO:0000313" key="11">
    <source>
        <dbReference type="EMBL" id="KAL2915008.1"/>
    </source>
</evidence>
<feature type="compositionally biased region" description="Basic residues" evidence="9">
    <location>
        <begin position="1237"/>
        <end position="1249"/>
    </location>
</feature>
<feature type="compositionally biased region" description="Low complexity" evidence="9">
    <location>
        <begin position="1022"/>
        <end position="1048"/>
    </location>
</feature>
<keyword evidence="6" id="KW-0445">Lipid transport</keyword>
<feature type="compositionally biased region" description="Basic residues" evidence="9">
    <location>
        <begin position="291"/>
        <end position="303"/>
    </location>
</feature>
<name>A0ABR4N648_9FUNG</name>
<organism evidence="11 12">
    <name type="scientific">Polyrhizophydium stewartii</name>
    <dbReference type="NCBI Taxonomy" id="2732419"/>
    <lineage>
        <taxon>Eukaryota</taxon>
        <taxon>Fungi</taxon>
        <taxon>Fungi incertae sedis</taxon>
        <taxon>Chytridiomycota</taxon>
        <taxon>Chytridiomycota incertae sedis</taxon>
        <taxon>Chytridiomycetes</taxon>
        <taxon>Rhizophydiales</taxon>
        <taxon>Rhizophydiales incertae sedis</taxon>
        <taxon>Polyrhizophydium</taxon>
    </lineage>
</organism>
<keyword evidence="8" id="KW-0472">Membrane</keyword>
<feature type="region of interest" description="Disordered" evidence="9">
    <location>
        <begin position="1223"/>
        <end position="1326"/>
    </location>
</feature>
<dbReference type="Proteomes" id="UP001527925">
    <property type="component" value="Unassembled WGS sequence"/>
</dbReference>
<dbReference type="Gene3D" id="2.30.29.30">
    <property type="entry name" value="Pleckstrin-homology domain (PH domain)/Phosphotyrosine-binding domain (PTB)"/>
    <property type="match status" value="1"/>
</dbReference>
<evidence type="ECO:0000256" key="6">
    <source>
        <dbReference type="ARBA" id="ARBA00023055"/>
    </source>
</evidence>
<feature type="region of interest" description="Disordered" evidence="9">
    <location>
        <begin position="270"/>
        <end position="310"/>
    </location>
</feature>
<evidence type="ECO:0000256" key="7">
    <source>
        <dbReference type="ARBA" id="ARBA00023121"/>
    </source>
</evidence>
<evidence type="ECO:0000313" key="12">
    <source>
        <dbReference type="Proteomes" id="UP001527925"/>
    </source>
</evidence>
<feature type="region of interest" description="Disordered" evidence="9">
    <location>
        <begin position="719"/>
        <end position="752"/>
    </location>
</feature>
<keyword evidence="12" id="KW-1185">Reference proteome</keyword>
<gene>
    <name evidence="11" type="ORF">HK105_205552</name>
</gene>
<feature type="compositionally biased region" description="Low complexity" evidence="9">
    <location>
        <begin position="648"/>
        <end position="687"/>
    </location>
</feature>